<sequence length="102" mass="10855">MTIAGRGLCETYERVRTPGSVPLPPIFRGSRLERVVSIISRIRSPEGTQMLATGCYPHGAGAGRGARDMATVDEQTMVPAFNGNGSRDPDNTPTRTPSPGLD</sequence>
<evidence type="ECO:0000313" key="2">
    <source>
        <dbReference type="EMBL" id="KAK4037528.1"/>
    </source>
</evidence>
<organism evidence="2 3">
    <name type="scientific">Daphnia magna</name>
    <dbReference type="NCBI Taxonomy" id="35525"/>
    <lineage>
        <taxon>Eukaryota</taxon>
        <taxon>Metazoa</taxon>
        <taxon>Ecdysozoa</taxon>
        <taxon>Arthropoda</taxon>
        <taxon>Crustacea</taxon>
        <taxon>Branchiopoda</taxon>
        <taxon>Diplostraca</taxon>
        <taxon>Cladocera</taxon>
        <taxon>Anomopoda</taxon>
        <taxon>Daphniidae</taxon>
        <taxon>Daphnia</taxon>
    </lineage>
</organism>
<gene>
    <name evidence="2" type="ORF">OUZ56_029560</name>
</gene>
<evidence type="ECO:0000313" key="3">
    <source>
        <dbReference type="Proteomes" id="UP001234178"/>
    </source>
</evidence>
<feature type="region of interest" description="Disordered" evidence="1">
    <location>
        <begin position="79"/>
        <end position="102"/>
    </location>
</feature>
<dbReference type="EMBL" id="JAOYFB010000040">
    <property type="protein sequence ID" value="KAK4037528.1"/>
    <property type="molecule type" value="Genomic_DNA"/>
</dbReference>
<comment type="caution">
    <text evidence="2">The sequence shown here is derived from an EMBL/GenBank/DDBJ whole genome shotgun (WGS) entry which is preliminary data.</text>
</comment>
<accession>A0ABR0B766</accession>
<name>A0ABR0B766_9CRUS</name>
<reference evidence="2 3" key="1">
    <citation type="journal article" date="2023" name="Nucleic Acids Res.">
        <title>The hologenome of Daphnia magna reveals possible DNA methylation and microbiome-mediated evolution of the host genome.</title>
        <authorList>
            <person name="Chaturvedi A."/>
            <person name="Li X."/>
            <person name="Dhandapani V."/>
            <person name="Marshall H."/>
            <person name="Kissane S."/>
            <person name="Cuenca-Cambronero M."/>
            <person name="Asole G."/>
            <person name="Calvet F."/>
            <person name="Ruiz-Romero M."/>
            <person name="Marangio P."/>
            <person name="Guigo R."/>
            <person name="Rago D."/>
            <person name="Mirbahai L."/>
            <person name="Eastwood N."/>
            <person name="Colbourne J.K."/>
            <person name="Zhou J."/>
            <person name="Mallon E."/>
            <person name="Orsini L."/>
        </authorList>
    </citation>
    <scope>NUCLEOTIDE SEQUENCE [LARGE SCALE GENOMIC DNA]</scope>
    <source>
        <strain evidence="2">LRV0_1</strain>
    </source>
</reference>
<feature type="compositionally biased region" description="Polar residues" evidence="1">
    <location>
        <begin position="91"/>
        <end position="102"/>
    </location>
</feature>
<protein>
    <submittedName>
        <fullName evidence="2">Uncharacterized protein</fullName>
    </submittedName>
</protein>
<evidence type="ECO:0000256" key="1">
    <source>
        <dbReference type="SAM" id="MobiDB-lite"/>
    </source>
</evidence>
<proteinExistence type="predicted"/>
<dbReference type="Proteomes" id="UP001234178">
    <property type="component" value="Unassembled WGS sequence"/>
</dbReference>
<keyword evidence="3" id="KW-1185">Reference proteome</keyword>